<reference evidence="3 4" key="1">
    <citation type="journal article" date="2018" name="Mol. Plant">
        <title>The genome of Artemisia annua provides insight into the evolution of Asteraceae family and artemisinin biosynthesis.</title>
        <authorList>
            <person name="Shen Q."/>
            <person name="Zhang L."/>
            <person name="Liao Z."/>
            <person name="Wang S."/>
            <person name="Yan T."/>
            <person name="Shi P."/>
            <person name="Liu M."/>
            <person name="Fu X."/>
            <person name="Pan Q."/>
            <person name="Wang Y."/>
            <person name="Lv Z."/>
            <person name="Lu X."/>
            <person name="Zhang F."/>
            <person name="Jiang W."/>
            <person name="Ma Y."/>
            <person name="Chen M."/>
            <person name="Hao X."/>
            <person name="Li L."/>
            <person name="Tang Y."/>
            <person name="Lv G."/>
            <person name="Zhou Y."/>
            <person name="Sun X."/>
            <person name="Brodelius P.E."/>
            <person name="Rose J.K.C."/>
            <person name="Tang K."/>
        </authorList>
    </citation>
    <scope>NUCLEOTIDE SEQUENCE [LARGE SCALE GENOMIC DNA]</scope>
    <source>
        <strain evidence="4">cv. Huhao1</strain>
        <tissue evidence="3">Leaf</tissue>
    </source>
</reference>
<proteinExistence type="predicted"/>
<keyword evidence="4" id="KW-1185">Reference proteome</keyword>
<feature type="transmembrane region" description="Helical" evidence="2">
    <location>
        <begin position="481"/>
        <end position="503"/>
    </location>
</feature>
<evidence type="ECO:0000313" key="3">
    <source>
        <dbReference type="EMBL" id="PWA46976.1"/>
    </source>
</evidence>
<dbReference type="Proteomes" id="UP000245207">
    <property type="component" value="Unassembled WGS sequence"/>
</dbReference>
<dbReference type="PANTHER" id="PTHR31170">
    <property type="entry name" value="BNAC04G53230D PROTEIN"/>
    <property type="match status" value="1"/>
</dbReference>
<keyword evidence="2" id="KW-1133">Transmembrane helix</keyword>
<evidence type="ECO:0000256" key="2">
    <source>
        <dbReference type="SAM" id="Phobius"/>
    </source>
</evidence>
<dbReference type="AlphaFoldDB" id="A0A2U1LDB1"/>
<keyword evidence="2" id="KW-0472">Membrane</keyword>
<evidence type="ECO:0000256" key="1">
    <source>
        <dbReference type="SAM" id="MobiDB-lite"/>
    </source>
</evidence>
<dbReference type="OrthoDB" id="1621957at2759"/>
<feature type="region of interest" description="Disordered" evidence="1">
    <location>
        <begin position="232"/>
        <end position="258"/>
    </location>
</feature>
<dbReference type="InterPro" id="IPR004158">
    <property type="entry name" value="DUF247_pln"/>
</dbReference>
<dbReference type="EMBL" id="PKPP01010021">
    <property type="protein sequence ID" value="PWA46976.1"/>
    <property type="molecule type" value="Genomic_DNA"/>
</dbReference>
<accession>A0A2U1LDB1</accession>
<dbReference type="Pfam" id="PF03140">
    <property type="entry name" value="DUF247"/>
    <property type="match status" value="1"/>
</dbReference>
<evidence type="ECO:0000313" key="4">
    <source>
        <dbReference type="Proteomes" id="UP000245207"/>
    </source>
</evidence>
<gene>
    <name evidence="3" type="ORF">CTI12_AA354360</name>
</gene>
<comment type="caution">
    <text evidence="3">The sequence shown here is derived from an EMBL/GenBank/DDBJ whole genome shotgun (WGS) entry which is preliminary data.</text>
</comment>
<keyword evidence="2" id="KW-0812">Transmembrane</keyword>
<dbReference type="STRING" id="35608.A0A2U1LDB1"/>
<name>A0A2U1LDB1_ARTAN</name>
<organism evidence="3 4">
    <name type="scientific">Artemisia annua</name>
    <name type="common">Sweet wormwood</name>
    <dbReference type="NCBI Taxonomy" id="35608"/>
    <lineage>
        <taxon>Eukaryota</taxon>
        <taxon>Viridiplantae</taxon>
        <taxon>Streptophyta</taxon>
        <taxon>Embryophyta</taxon>
        <taxon>Tracheophyta</taxon>
        <taxon>Spermatophyta</taxon>
        <taxon>Magnoliopsida</taxon>
        <taxon>eudicotyledons</taxon>
        <taxon>Gunneridae</taxon>
        <taxon>Pentapetalae</taxon>
        <taxon>asterids</taxon>
        <taxon>campanulids</taxon>
        <taxon>Asterales</taxon>
        <taxon>Asteraceae</taxon>
        <taxon>Asteroideae</taxon>
        <taxon>Anthemideae</taxon>
        <taxon>Artemisiinae</taxon>
        <taxon>Artemisia</taxon>
    </lineage>
</organism>
<protein>
    <submittedName>
        <fullName evidence="3">Uncharacterized protein</fullName>
    </submittedName>
</protein>
<dbReference type="PANTHER" id="PTHR31170:SF25">
    <property type="entry name" value="BNAA09G04570D PROTEIN"/>
    <property type="match status" value="1"/>
</dbReference>
<sequence>MASSSSNTNVNSNLNLSEKDWVFRTQQVLQNKILLDQNIPISVCQVPKSISVVKPQAYAPQMIALGPYHYSRPELYHMERSKINVVISYWNPDQIDLVIEKLKSIGPIIRACYHKYLELEDDTLALMLAIDVLFFIFLLRKDLNGFASDASIFSDVMMLENQIPMIILKEIVNIDTKSSNDNDLKLLSLMWEFCESNSPFVLQSKQQDIQEWNVLHLLDLLHKMITLPQRLSDDSVKKPASPPREVQVELSPASPPRDVQVELSPQASSTAKIDLTNDQLVQNFIGIAKTDIINSIRPIRFITSLPWGMISKLVSQSLGLQESATNNSLVEEIEIPSVSELTKMAGISFKPLKDGTLKPFFDSKITTLYLPVITLTANSEVILRNLEAYEMASSSNATYESQVIAQYLDLMCGILDTKKDASLLRQVGIIKGDLTDTLVADLFNGINKSSTKIYKDTTAAKINDYYRQKLKVKVYKFTKKYVYESWQVLTVVSTLVLLLLLILQSFCSVYDCKHVTRW</sequence>